<reference evidence="2" key="2">
    <citation type="submission" date="2022-01" db="EMBL/GenBank/DDBJ databases">
        <authorList>
            <person name="Yamashiro T."/>
            <person name="Shiraishi A."/>
            <person name="Satake H."/>
            <person name="Nakayama K."/>
        </authorList>
    </citation>
    <scope>NUCLEOTIDE SEQUENCE</scope>
</reference>
<feature type="compositionally biased region" description="Acidic residues" evidence="1">
    <location>
        <begin position="249"/>
        <end position="262"/>
    </location>
</feature>
<keyword evidence="3" id="KW-1185">Reference proteome</keyword>
<evidence type="ECO:0000313" key="3">
    <source>
        <dbReference type="Proteomes" id="UP001151760"/>
    </source>
</evidence>
<name>A0ABQ4Z7F6_9ASTR</name>
<feature type="compositionally biased region" description="Polar residues" evidence="1">
    <location>
        <begin position="215"/>
        <end position="240"/>
    </location>
</feature>
<dbReference type="Proteomes" id="UP001151760">
    <property type="component" value="Unassembled WGS sequence"/>
</dbReference>
<comment type="caution">
    <text evidence="2">The sequence shown here is derived from an EMBL/GenBank/DDBJ whole genome shotgun (WGS) entry which is preliminary data.</text>
</comment>
<evidence type="ECO:0000256" key="1">
    <source>
        <dbReference type="SAM" id="MobiDB-lite"/>
    </source>
</evidence>
<organism evidence="2 3">
    <name type="scientific">Tanacetum coccineum</name>
    <dbReference type="NCBI Taxonomy" id="301880"/>
    <lineage>
        <taxon>Eukaryota</taxon>
        <taxon>Viridiplantae</taxon>
        <taxon>Streptophyta</taxon>
        <taxon>Embryophyta</taxon>
        <taxon>Tracheophyta</taxon>
        <taxon>Spermatophyta</taxon>
        <taxon>Magnoliopsida</taxon>
        <taxon>eudicotyledons</taxon>
        <taxon>Gunneridae</taxon>
        <taxon>Pentapetalae</taxon>
        <taxon>asterids</taxon>
        <taxon>campanulids</taxon>
        <taxon>Asterales</taxon>
        <taxon>Asteraceae</taxon>
        <taxon>Asteroideae</taxon>
        <taxon>Anthemideae</taxon>
        <taxon>Anthemidinae</taxon>
        <taxon>Tanacetum</taxon>
    </lineage>
</organism>
<evidence type="ECO:0000313" key="2">
    <source>
        <dbReference type="EMBL" id="GJS85000.1"/>
    </source>
</evidence>
<accession>A0ABQ4Z7F6</accession>
<feature type="region of interest" description="Disordered" evidence="1">
    <location>
        <begin position="201"/>
        <end position="267"/>
    </location>
</feature>
<sequence length="408" mass="46087">MGAISGVYSNRCLFWKQDSSQDTVRHLILQILWGIIHSANLDFASLIWDEFEWKTVERLSKPLKMYKLLYTHFTKLIIDYLLSLNKSIPRRSESNDAIKKKAGYKYYMAKKVESKKAKIVDKPEEQHVSPVKSGRGKGFNCYGDQVANVPNKLKKDVVPRKTKSLTIAEETDVGQKLKGPAVEDPAIQSLLDLRKGSKASRLENLRQKKQPVTGEGSSAYNKYYSSSDTASDATLYSSSSDKPEGSANETDDADEYDMDLSDDNPHRYDDDARYGVFMHNKSTATPNSTYLNSTITSSSLDFIQTLIDETPTNELMDFMSHTVYTDARTTSVVHNPKGNPELTRYISEWFPKKSGLAKRRTTWFDLFLKSDIDKDENHILGPSTVAIAKNFKEIIQKDELSIADLKGA</sequence>
<proteinExistence type="predicted"/>
<protein>
    <submittedName>
        <fullName evidence="2">Uncharacterized protein</fullName>
    </submittedName>
</protein>
<gene>
    <name evidence="2" type="ORF">Tco_0751541</name>
</gene>
<dbReference type="EMBL" id="BQNB010011018">
    <property type="protein sequence ID" value="GJS85000.1"/>
    <property type="molecule type" value="Genomic_DNA"/>
</dbReference>
<reference evidence="2" key="1">
    <citation type="journal article" date="2022" name="Int. J. Mol. Sci.">
        <title>Draft Genome of Tanacetum Coccineum: Genomic Comparison of Closely Related Tanacetum-Family Plants.</title>
        <authorList>
            <person name="Yamashiro T."/>
            <person name="Shiraishi A."/>
            <person name="Nakayama K."/>
            <person name="Satake H."/>
        </authorList>
    </citation>
    <scope>NUCLEOTIDE SEQUENCE</scope>
</reference>